<dbReference type="InterPro" id="IPR001223">
    <property type="entry name" value="Glyco_hydro18_cat"/>
</dbReference>
<comment type="similarity">
    <text evidence="2">Belongs to the glycosyl hydrolase 18 family. Chitinase class V subfamily.</text>
</comment>
<dbReference type="InterPro" id="IPR001002">
    <property type="entry name" value="Chitin-bd_1"/>
</dbReference>
<evidence type="ECO:0000256" key="8">
    <source>
        <dbReference type="ARBA" id="ARBA00023277"/>
    </source>
</evidence>
<keyword evidence="13" id="KW-0732">Signal</keyword>
<dbReference type="InterPro" id="IPR017853">
    <property type="entry name" value="GH"/>
</dbReference>
<evidence type="ECO:0000256" key="11">
    <source>
        <dbReference type="PROSITE-ProRule" id="PRU00261"/>
    </source>
</evidence>
<evidence type="ECO:0000256" key="1">
    <source>
        <dbReference type="ARBA" id="ARBA00000822"/>
    </source>
</evidence>
<comment type="catalytic activity">
    <reaction evidence="1">
        <text>Random endo-hydrolysis of N-acetyl-beta-D-glucosaminide (1-&gt;4)-beta-linkages in chitin and chitodextrins.</text>
        <dbReference type="EC" id="3.2.1.14"/>
    </reaction>
</comment>
<dbReference type="InterPro" id="IPR018392">
    <property type="entry name" value="LysM"/>
</dbReference>
<dbReference type="RefSeq" id="XP_020117891.1">
    <property type="nucleotide sequence ID" value="XM_020262293.1"/>
</dbReference>
<dbReference type="InterPro" id="IPR036779">
    <property type="entry name" value="LysM_dom_sf"/>
</dbReference>
<comment type="caution">
    <text evidence="11">Lacks conserved residue(s) required for the propagation of feature annotation.</text>
</comment>
<dbReference type="Gene3D" id="3.10.350.10">
    <property type="entry name" value="LysM domain"/>
    <property type="match status" value="1"/>
</dbReference>
<dbReference type="InterPro" id="IPR001579">
    <property type="entry name" value="Glyco_hydro_18_chit_AS"/>
</dbReference>
<keyword evidence="7" id="KW-0843">Virulence</keyword>
<sequence>MKPARMLATVFQLVLLLARVQAQDGTCSEDNPCTEGCCSSVSQVCGYGPDYCGSTCIAAASTNGTCAQLAECNPGVYPGWGETWASNYSSAQSCPLNVCCSQYGYCGTTSDFCGSTTWPSPSCSGNSSVTRRIGYYEGFNLDNPCNTMTPEEIPVGGYTHLIFSFLYIDPDTYELTPMESNQTDLYARFTALKQYGVETWITIGGWAMNDPGEYSNVFSDLAASSTAQKAFLDSLVSFLGTYGFDGVDFDWEYPGAPERFGTDADYANFVSFLQNVRSTLGDYYGLSITLPSSYWYLQYFDIVNIAKTIDWFNFMSYDIYGTWDATISSIGSYVYASTNLTMIESGLQLLWHNNIPPSQVNLGLGYYGRSYTLEDPSCTAPGCPFTSGANAGPCSRTEGMLSYDEIMDIIDDPSRNPTVWLDSAAAVKIAVYDEDQWVAYDDAETLQMKLDFANSVCMGGVFAWAIDEDHTGDLSDAISNSTDLFPAGGSGKVYVLPEIWDSGSPEVSCQAPCTLILPPFPLTTTTTVSWPPITTTLLVSANGGVTTTTTTIPVPAFPLSAVPFWPVTIANNQTSGVLSPVPSVTPPSIVWNLPGTITPFPQITVNYTVVAENQMTGTPAATGTITSPPSTTTSSTSTVSAVVTPSPIAADMTAGCTQFYLVQSGDSCWSIETAYNIAASDFEAWNPDVGTGCSSGVWLDYYYCIGHGSLASTSSGSGGQPTSTETTIVPIFPSTSHPITIQPQPTVADAEPSITIPPINVVIAPPTDSSSSDGNCQGCGELNCELFGCDGKCGLFGCDGGCGLWWCGGGCGLEYCGPGCGDGPCVIEGGGGGGGSTGSIGTDNTNDDCSSMEMADICTVFVKSYSTSGMASSSVTTTTECYTTEGCSVTPSTTTTTVSTTGTYSTITNSFMFISQPTEAASVLDSISASIISQRSIWDATRWSGYTITITPTATTSSTLKSTTMSTTSSAPTTTVGSNSSVDTYLYINSDCSGNREEETFDSANCVSYEAETYGFEAIFDDSVYSVTVYDGEYCDSANVIVEVTSDKCYAISSTGAWGAYGIALV</sequence>
<dbReference type="PROSITE" id="PS01095">
    <property type="entry name" value="GH18_1"/>
    <property type="match status" value="1"/>
</dbReference>
<feature type="signal peptide" evidence="13">
    <location>
        <begin position="1"/>
        <end position="22"/>
    </location>
</feature>
<keyword evidence="5 12" id="KW-0378">Hydrolase</keyword>
<evidence type="ECO:0000256" key="7">
    <source>
        <dbReference type="ARBA" id="ARBA00023026"/>
    </source>
</evidence>
<evidence type="ECO:0000256" key="6">
    <source>
        <dbReference type="ARBA" id="ARBA00023024"/>
    </source>
</evidence>
<feature type="chain" id="PRO_5012759203" description="chitinase" evidence="13">
    <location>
        <begin position="23"/>
        <end position="1066"/>
    </location>
</feature>
<keyword evidence="6" id="KW-0146">Chitin degradation</keyword>
<dbReference type="InterPro" id="IPR011583">
    <property type="entry name" value="Chitinase_II/V-like_cat"/>
</dbReference>
<evidence type="ECO:0000259" key="16">
    <source>
        <dbReference type="PROSITE" id="PS51910"/>
    </source>
</evidence>
<feature type="disulfide bond" evidence="11">
    <location>
        <begin position="99"/>
        <end position="113"/>
    </location>
</feature>
<evidence type="ECO:0000256" key="2">
    <source>
        <dbReference type="ARBA" id="ARBA00008682"/>
    </source>
</evidence>
<proteinExistence type="inferred from homology"/>
<reference evidence="17 18" key="1">
    <citation type="submission" date="2015-06" db="EMBL/GenBank/DDBJ databases">
        <title>Talaromyces atroroseus IBT 11181 draft genome.</title>
        <authorList>
            <person name="Rasmussen K.B."/>
            <person name="Rasmussen S."/>
            <person name="Petersen B."/>
            <person name="Sicheritz-Ponten T."/>
            <person name="Mortensen U.H."/>
            <person name="Thrane U."/>
        </authorList>
    </citation>
    <scope>NUCLEOTIDE SEQUENCE [LARGE SCALE GENOMIC DNA]</scope>
    <source>
        <strain evidence="17 18">IBT 11181</strain>
    </source>
</reference>
<evidence type="ECO:0000313" key="17">
    <source>
        <dbReference type="EMBL" id="OKL57770.1"/>
    </source>
</evidence>
<keyword evidence="11" id="KW-1015">Disulfide bond</keyword>
<keyword evidence="18" id="KW-1185">Reference proteome</keyword>
<comment type="caution">
    <text evidence="17">The sequence shown here is derived from an EMBL/GenBank/DDBJ whole genome shotgun (WGS) entry which is preliminary data.</text>
</comment>
<dbReference type="PANTHER" id="PTHR11177:SF333">
    <property type="entry name" value="CHITINASE"/>
    <property type="match status" value="1"/>
</dbReference>
<dbReference type="Pfam" id="PF01476">
    <property type="entry name" value="LysM"/>
    <property type="match status" value="1"/>
</dbReference>
<evidence type="ECO:0000256" key="3">
    <source>
        <dbReference type="ARBA" id="ARBA00012729"/>
    </source>
</evidence>
<dbReference type="EMBL" id="LFMY01000011">
    <property type="protein sequence ID" value="OKL57770.1"/>
    <property type="molecule type" value="Genomic_DNA"/>
</dbReference>
<dbReference type="SUPFAM" id="SSF54106">
    <property type="entry name" value="LysM domain"/>
    <property type="match status" value="1"/>
</dbReference>
<dbReference type="OrthoDB" id="4226823at2759"/>
<dbReference type="Gene3D" id="3.10.50.10">
    <property type="match status" value="1"/>
</dbReference>
<evidence type="ECO:0000259" key="14">
    <source>
        <dbReference type="PROSITE" id="PS50941"/>
    </source>
</evidence>
<feature type="domain" description="GH18" evidence="16">
    <location>
        <begin position="130"/>
        <end position="485"/>
    </location>
</feature>
<dbReference type="Gene3D" id="3.30.60.10">
    <property type="entry name" value="Endochitinase-like"/>
    <property type="match status" value="1"/>
</dbReference>
<dbReference type="SUPFAM" id="SSF57016">
    <property type="entry name" value="Plant lectins/antimicrobial peptides"/>
    <property type="match status" value="1"/>
</dbReference>
<evidence type="ECO:0000256" key="5">
    <source>
        <dbReference type="ARBA" id="ARBA00022801"/>
    </source>
</evidence>
<keyword evidence="4 11" id="KW-0147">Chitin-binding</keyword>
<feature type="domain" description="Chitin-binding type-1" evidence="14">
    <location>
        <begin position="69"/>
        <end position="129"/>
    </location>
</feature>
<evidence type="ECO:0000256" key="4">
    <source>
        <dbReference type="ARBA" id="ARBA00022669"/>
    </source>
</evidence>
<dbReference type="PROSITE" id="PS51782">
    <property type="entry name" value="LYSM"/>
    <property type="match status" value="1"/>
</dbReference>
<dbReference type="Proteomes" id="UP000214365">
    <property type="component" value="Unassembled WGS sequence"/>
</dbReference>
<dbReference type="GO" id="GO:0006032">
    <property type="term" value="P:chitin catabolic process"/>
    <property type="evidence" value="ECO:0007669"/>
    <property type="project" value="UniProtKB-KW"/>
</dbReference>
<keyword evidence="8" id="KW-0119">Carbohydrate metabolism</keyword>
<dbReference type="SUPFAM" id="SSF54556">
    <property type="entry name" value="Chitinase insertion domain"/>
    <property type="match status" value="1"/>
</dbReference>
<feature type="domain" description="LysM" evidence="15">
    <location>
        <begin position="658"/>
        <end position="705"/>
    </location>
</feature>
<dbReference type="SMART" id="SM00270">
    <property type="entry name" value="ChtBD1"/>
    <property type="match status" value="1"/>
</dbReference>
<dbReference type="PANTHER" id="PTHR11177">
    <property type="entry name" value="CHITINASE"/>
    <property type="match status" value="1"/>
</dbReference>
<organism evidence="17 18">
    <name type="scientific">Talaromyces atroroseus</name>
    <dbReference type="NCBI Taxonomy" id="1441469"/>
    <lineage>
        <taxon>Eukaryota</taxon>
        <taxon>Fungi</taxon>
        <taxon>Dikarya</taxon>
        <taxon>Ascomycota</taxon>
        <taxon>Pezizomycotina</taxon>
        <taxon>Eurotiomycetes</taxon>
        <taxon>Eurotiomycetidae</taxon>
        <taxon>Eurotiales</taxon>
        <taxon>Trichocomaceae</taxon>
        <taxon>Talaromyces</taxon>
        <taxon>Talaromyces sect. Trachyspermi</taxon>
    </lineage>
</organism>
<dbReference type="GO" id="GO:0008843">
    <property type="term" value="F:endochitinase activity"/>
    <property type="evidence" value="ECO:0007669"/>
    <property type="project" value="UniProtKB-EC"/>
</dbReference>
<evidence type="ECO:0000313" key="18">
    <source>
        <dbReference type="Proteomes" id="UP000214365"/>
    </source>
</evidence>
<dbReference type="PROSITE" id="PS51910">
    <property type="entry name" value="GH18_2"/>
    <property type="match status" value="1"/>
</dbReference>
<dbReference type="EC" id="3.2.1.14" evidence="3"/>
<dbReference type="CDD" id="cd00035">
    <property type="entry name" value="ChtBD1"/>
    <property type="match status" value="1"/>
</dbReference>
<dbReference type="STRING" id="1441469.A0A225ABS2"/>
<dbReference type="CDD" id="cd00118">
    <property type="entry name" value="LysM"/>
    <property type="match status" value="1"/>
</dbReference>
<dbReference type="PROSITE" id="PS00026">
    <property type="entry name" value="CHIT_BIND_I_1"/>
    <property type="match status" value="1"/>
</dbReference>
<evidence type="ECO:0000259" key="15">
    <source>
        <dbReference type="PROSITE" id="PS51782"/>
    </source>
</evidence>
<dbReference type="SMART" id="SM00636">
    <property type="entry name" value="Glyco_18"/>
    <property type="match status" value="1"/>
</dbReference>
<dbReference type="InterPro" id="IPR036861">
    <property type="entry name" value="Endochitinase-like_sf"/>
</dbReference>
<evidence type="ECO:0000256" key="10">
    <source>
        <dbReference type="ARBA" id="ARBA00023326"/>
    </source>
</evidence>
<accession>A0A225ABS2</accession>
<keyword evidence="9 12" id="KW-0326">Glycosidase</keyword>
<keyword evidence="10" id="KW-0624">Polysaccharide degradation</keyword>
<dbReference type="GO" id="GO:0008061">
    <property type="term" value="F:chitin binding"/>
    <property type="evidence" value="ECO:0007669"/>
    <property type="project" value="UniProtKB-UniRule"/>
</dbReference>
<dbReference type="AlphaFoldDB" id="A0A225ABS2"/>
<dbReference type="PROSITE" id="PS50941">
    <property type="entry name" value="CHIT_BIND_I_2"/>
    <property type="match status" value="1"/>
</dbReference>
<evidence type="ECO:0000256" key="9">
    <source>
        <dbReference type="ARBA" id="ARBA00023295"/>
    </source>
</evidence>
<gene>
    <name evidence="17" type="ORF">UA08_06887</name>
</gene>
<evidence type="ECO:0000256" key="12">
    <source>
        <dbReference type="RuleBase" id="RU000489"/>
    </source>
</evidence>
<dbReference type="InterPro" id="IPR029070">
    <property type="entry name" value="Chitinase_insertion_sf"/>
</dbReference>
<dbReference type="InterPro" id="IPR018371">
    <property type="entry name" value="Chitin-binding_1_CS"/>
</dbReference>
<dbReference type="Gene3D" id="3.20.20.80">
    <property type="entry name" value="Glycosidases"/>
    <property type="match status" value="1"/>
</dbReference>
<protein>
    <recommendedName>
        <fullName evidence="3">chitinase</fullName>
        <ecNumber evidence="3">3.2.1.14</ecNumber>
    </recommendedName>
</protein>
<feature type="disulfide bond" evidence="11">
    <location>
        <begin position="94"/>
        <end position="106"/>
    </location>
</feature>
<dbReference type="Pfam" id="PF00187">
    <property type="entry name" value="Chitin_bind_1"/>
    <property type="match status" value="1"/>
</dbReference>
<dbReference type="GeneID" id="31006643"/>
<evidence type="ECO:0000256" key="13">
    <source>
        <dbReference type="SAM" id="SignalP"/>
    </source>
</evidence>
<name>A0A225ABS2_TALAT</name>
<dbReference type="SUPFAM" id="SSF51445">
    <property type="entry name" value="(Trans)glycosidases"/>
    <property type="match status" value="1"/>
</dbReference>
<dbReference type="InterPro" id="IPR050314">
    <property type="entry name" value="Glycosyl_Hydrlase_18"/>
</dbReference>
<dbReference type="Pfam" id="PF00704">
    <property type="entry name" value="Glyco_hydro_18"/>
    <property type="match status" value="1"/>
</dbReference>
<dbReference type="GO" id="GO:0000272">
    <property type="term" value="P:polysaccharide catabolic process"/>
    <property type="evidence" value="ECO:0007669"/>
    <property type="project" value="UniProtKB-KW"/>
</dbReference>